<feature type="domain" description="MaoC-like" evidence="2">
    <location>
        <begin position="156"/>
        <end position="249"/>
    </location>
</feature>
<dbReference type="SUPFAM" id="SSF54637">
    <property type="entry name" value="Thioesterase/thiol ester dehydrase-isomerase"/>
    <property type="match status" value="2"/>
</dbReference>
<evidence type="ECO:0000259" key="3">
    <source>
        <dbReference type="Pfam" id="PF22622"/>
    </source>
</evidence>
<organism evidence="4 5">
    <name type="scientific">Kutzneria chonburiensis</name>
    <dbReference type="NCBI Taxonomy" id="1483604"/>
    <lineage>
        <taxon>Bacteria</taxon>
        <taxon>Bacillati</taxon>
        <taxon>Actinomycetota</taxon>
        <taxon>Actinomycetes</taxon>
        <taxon>Pseudonocardiales</taxon>
        <taxon>Pseudonocardiaceae</taxon>
        <taxon>Kutzneria</taxon>
    </lineage>
</organism>
<dbReference type="InterPro" id="IPR054357">
    <property type="entry name" value="MFE-2_N"/>
</dbReference>
<comment type="similarity">
    <text evidence="1">Belongs to the enoyl-CoA hydratase/isomerase family.</text>
</comment>
<comment type="caution">
    <text evidence="4">The sequence shown here is derived from an EMBL/GenBank/DDBJ whole genome shotgun (WGS) entry which is preliminary data.</text>
</comment>
<dbReference type="EMBL" id="JBHLUD010000003">
    <property type="protein sequence ID" value="MFC0542040.1"/>
    <property type="molecule type" value="Genomic_DNA"/>
</dbReference>
<evidence type="ECO:0000313" key="5">
    <source>
        <dbReference type="Proteomes" id="UP001589810"/>
    </source>
</evidence>
<protein>
    <submittedName>
        <fullName evidence="4">MaoC/PaaZ C-terminal domain-containing protein</fullName>
    </submittedName>
</protein>
<evidence type="ECO:0000259" key="2">
    <source>
        <dbReference type="Pfam" id="PF01575"/>
    </source>
</evidence>
<dbReference type="PANTHER" id="PTHR13078:SF59">
    <property type="entry name" value="ENOYL-COA HYDRATASE CHSH3"/>
    <property type="match status" value="1"/>
</dbReference>
<reference evidence="4 5" key="1">
    <citation type="submission" date="2024-09" db="EMBL/GenBank/DDBJ databases">
        <authorList>
            <person name="Sun Q."/>
            <person name="Mori K."/>
        </authorList>
    </citation>
    <scope>NUCLEOTIDE SEQUENCE [LARGE SCALE GENOMIC DNA]</scope>
    <source>
        <strain evidence="4 5">TBRC 1432</strain>
    </source>
</reference>
<dbReference type="InterPro" id="IPR002539">
    <property type="entry name" value="MaoC-like_dom"/>
</dbReference>
<sequence>MSIDPEIAVGASLGAREFEWSASDVILYHLALGATELRYAFEPQLTVLPTFGIVAPTFHVTEPPAVVFPGIDIDLADTLHGSQQITVHAPLPTSGKARATGRIADVYDKGSAAVIVTENDVTDLDGNPLYTTRSEIFARGHGGFGGNRGPSAKSALPDGPPDAVLVTQTLPQQALWYQLCGDRNPLHTDPEFAARAGFPRPILHGLCTYGMVYKSIVDHVGTPLPRFQARFAGVVFPGDTLRTRLWGSQFATYVDDRVVLTGTHTPASPA</sequence>
<proteinExistence type="inferred from homology"/>
<evidence type="ECO:0000256" key="1">
    <source>
        <dbReference type="ARBA" id="ARBA00005254"/>
    </source>
</evidence>
<feature type="domain" description="Peroxisomal multifunctional enzyme type 2-like N-terminal" evidence="3">
    <location>
        <begin position="18"/>
        <end position="140"/>
    </location>
</feature>
<dbReference type="Proteomes" id="UP001589810">
    <property type="component" value="Unassembled WGS sequence"/>
</dbReference>
<keyword evidence="5" id="KW-1185">Reference proteome</keyword>
<dbReference type="PANTHER" id="PTHR13078">
    <property type="entry name" value="PEROXISOMAL MULTIFUNCTIONAL ENZYME TYPE 2-RELATED"/>
    <property type="match status" value="1"/>
</dbReference>
<accession>A0ABV6MQ77</accession>
<name>A0ABV6MQ77_9PSEU</name>
<dbReference type="InterPro" id="IPR029069">
    <property type="entry name" value="HotDog_dom_sf"/>
</dbReference>
<dbReference type="Gene3D" id="3.10.129.10">
    <property type="entry name" value="Hotdog Thioesterase"/>
    <property type="match status" value="1"/>
</dbReference>
<evidence type="ECO:0000313" key="4">
    <source>
        <dbReference type="EMBL" id="MFC0542040.1"/>
    </source>
</evidence>
<dbReference type="RefSeq" id="WP_273943174.1">
    <property type="nucleotide sequence ID" value="NZ_CP097263.1"/>
</dbReference>
<dbReference type="Pfam" id="PF22622">
    <property type="entry name" value="MFE-2_hydrat-2_N"/>
    <property type="match status" value="1"/>
</dbReference>
<gene>
    <name evidence="4" type="ORF">ACFFH7_11150</name>
</gene>
<dbReference type="Pfam" id="PF01575">
    <property type="entry name" value="MaoC_dehydratas"/>
    <property type="match status" value="1"/>
</dbReference>